<dbReference type="EMBL" id="JBHUER010000007">
    <property type="protein sequence ID" value="MFD1703421.1"/>
    <property type="molecule type" value="Genomic_DNA"/>
</dbReference>
<organism evidence="2 3">
    <name type="scientific">Methylopila henanensis</name>
    <dbReference type="NCBI Taxonomy" id="873516"/>
    <lineage>
        <taxon>Bacteria</taxon>
        <taxon>Pseudomonadati</taxon>
        <taxon>Pseudomonadota</taxon>
        <taxon>Alphaproteobacteria</taxon>
        <taxon>Hyphomicrobiales</taxon>
        <taxon>Methylopilaceae</taxon>
        <taxon>Methylopila</taxon>
    </lineage>
</organism>
<sequence length="92" mass="10170">MSVDTVDFLAPTAVGPTPPGEFRKIRPVDETEQDRALRRVADSVHRLNLAIVKAVESGLSVELTRVSRYHNGTGSWGDQMVPMVREAPRDGR</sequence>
<feature type="region of interest" description="Disordered" evidence="1">
    <location>
        <begin position="1"/>
        <end position="24"/>
    </location>
</feature>
<name>A0ABW4K9V6_9HYPH</name>
<evidence type="ECO:0000256" key="1">
    <source>
        <dbReference type="SAM" id="MobiDB-lite"/>
    </source>
</evidence>
<reference evidence="3" key="1">
    <citation type="journal article" date="2019" name="Int. J. Syst. Evol. Microbiol.">
        <title>The Global Catalogue of Microorganisms (GCM) 10K type strain sequencing project: providing services to taxonomists for standard genome sequencing and annotation.</title>
        <authorList>
            <consortium name="The Broad Institute Genomics Platform"/>
            <consortium name="The Broad Institute Genome Sequencing Center for Infectious Disease"/>
            <person name="Wu L."/>
            <person name="Ma J."/>
        </authorList>
    </citation>
    <scope>NUCLEOTIDE SEQUENCE [LARGE SCALE GENOMIC DNA]</scope>
    <source>
        <strain evidence="3">KCTC 23707</strain>
    </source>
</reference>
<comment type="caution">
    <text evidence="2">The sequence shown here is derived from an EMBL/GenBank/DDBJ whole genome shotgun (WGS) entry which is preliminary data.</text>
</comment>
<gene>
    <name evidence="2" type="ORF">ACFSCV_10435</name>
</gene>
<keyword evidence="3" id="KW-1185">Reference proteome</keyword>
<evidence type="ECO:0000313" key="3">
    <source>
        <dbReference type="Proteomes" id="UP001597308"/>
    </source>
</evidence>
<accession>A0ABW4K9V6</accession>
<feature type="region of interest" description="Disordered" evidence="1">
    <location>
        <begin position="72"/>
        <end position="92"/>
    </location>
</feature>
<evidence type="ECO:0000313" key="2">
    <source>
        <dbReference type="EMBL" id="MFD1703421.1"/>
    </source>
</evidence>
<proteinExistence type="predicted"/>
<dbReference type="RefSeq" id="WP_378799530.1">
    <property type="nucleotide sequence ID" value="NZ_JBHUER010000007.1"/>
</dbReference>
<dbReference type="Proteomes" id="UP001597308">
    <property type="component" value="Unassembled WGS sequence"/>
</dbReference>
<protein>
    <submittedName>
        <fullName evidence="2">Uncharacterized protein</fullName>
    </submittedName>
</protein>